<evidence type="ECO:0000313" key="5">
    <source>
        <dbReference type="Proteomes" id="UP000192911"/>
    </source>
</evidence>
<dbReference type="Gene3D" id="3.40.50.300">
    <property type="entry name" value="P-loop containing nucleotide triphosphate hydrolases"/>
    <property type="match status" value="1"/>
</dbReference>
<sequence length="303" mass="34231">MSETRYPTKQREYPSKFFDSAVWNDFAFREGDIVIASYAKAGTTLTQQIVAQLLFDGAEETDVSKISPWLDAVYPDRPTRLALVESQRHRRFLKTHLPVDALVFSAKAKYIYVARDGRDIALSLYDHQSAISQQPPLSTDGGTPGRLRVVAPPPLSAVDHFNGWLDGNGHPFWPFWESVRSWWNVRSLPNVLIVHFADLICDMPREIRRIAEFLDISVDASRWPDIVRHCGFDYMKAHAARYVPQGAGLWKDGGRAFFSKGRHGRWQGVLPAEASERYKRRAVDELGGECALWLAAGNAGDTQ</sequence>
<organism evidence="4 5">
    <name type="scientific">Trinickia caryophylli</name>
    <name type="common">Paraburkholderia caryophylli</name>
    <dbReference type="NCBI Taxonomy" id="28094"/>
    <lineage>
        <taxon>Bacteria</taxon>
        <taxon>Pseudomonadati</taxon>
        <taxon>Pseudomonadota</taxon>
        <taxon>Betaproteobacteria</taxon>
        <taxon>Burkholderiales</taxon>
        <taxon>Burkholderiaceae</taxon>
        <taxon>Trinickia</taxon>
    </lineage>
</organism>
<dbReference type="SUPFAM" id="SSF52540">
    <property type="entry name" value="P-loop containing nucleoside triphosphate hydrolases"/>
    <property type="match status" value="1"/>
</dbReference>
<evidence type="ECO:0000313" key="4">
    <source>
        <dbReference type="EMBL" id="SMF79711.1"/>
    </source>
</evidence>
<reference evidence="5" key="1">
    <citation type="submission" date="2017-04" db="EMBL/GenBank/DDBJ databases">
        <authorList>
            <person name="Varghese N."/>
            <person name="Submissions S."/>
        </authorList>
    </citation>
    <scope>NUCLEOTIDE SEQUENCE [LARGE SCALE GENOMIC DNA]</scope>
    <source>
        <strain evidence="5">Ballard 720</strain>
    </source>
</reference>
<accession>A0A1X7H4P2</accession>
<dbReference type="OrthoDB" id="3399180at2"/>
<keyword evidence="2 4" id="KW-0808">Transferase</keyword>
<name>A0A1X7H4P2_TRICW</name>
<gene>
    <name evidence="4" type="ORF">SAMN06295900_12175</name>
</gene>
<comment type="similarity">
    <text evidence="1">Belongs to the sulfotransferase 1 family.</text>
</comment>
<feature type="domain" description="Sulfotransferase" evidence="3">
    <location>
        <begin position="31"/>
        <end position="280"/>
    </location>
</feature>
<dbReference type="Proteomes" id="UP000192911">
    <property type="component" value="Unassembled WGS sequence"/>
</dbReference>
<dbReference type="GO" id="GO:0008146">
    <property type="term" value="F:sulfotransferase activity"/>
    <property type="evidence" value="ECO:0007669"/>
    <property type="project" value="InterPro"/>
</dbReference>
<protein>
    <submittedName>
        <fullName evidence="4">Aryl sulfotransferase</fullName>
    </submittedName>
</protein>
<dbReference type="PANTHER" id="PTHR11783">
    <property type="entry name" value="SULFOTRANSFERASE SULT"/>
    <property type="match status" value="1"/>
</dbReference>
<dbReference type="AlphaFoldDB" id="A0A1X7H4P2"/>
<evidence type="ECO:0000256" key="2">
    <source>
        <dbReference type="ARBA" id="ARBA00022679"/>
    </source>
</evidence>
<dbReference type="GeneID" id="95548265"/>
<dbReference type="RefSeq" id="WP_085230501.1">
    <property type="nucleotide sequence ID" value="NZ_BSQD01000019.1"/>
</dbReference>
<keyword evidence="5" id="KW-1185">Reference proteome</keyword>
<evidence type="ECO:0000256" key="1">
    <source>
        <dbReference type="ARBA" id="ARBA00005771"/>
    </source>
</evidence>
<evidence type="ECO:0000259" key="3">
    <source>
        <dbReference type="Pfam" id="PF00685"/>
    </source>
</evidence>
<dbReference type="STRING" id="28094.SAMN06295900_12175"/>
<dbReference type="EMBL" id="FXAH01000021">
    <property type="protein sequence ID" value="SMF79711.1"/>
    <property type="molecule type" value="Genomic_DNA"/>
</dbReference>
<dbReference type="Pfam" id="PF00685">
    <property type="entry name" value="Sulfotransfer_1"/>
    <property type="match status" value="1"/>
</dbReference>
<dbReference type="InterPro" id="IPR027417">
    <property type="entry name" value="P-loop_NTPase"/>
</dbReference>
<proteinExistence type="inferred from homology"/>
<dbReference type="InterPro" id="IPR000863">
    <property type="entry name" value="Sulfotransferase_dom"/>
</dbReference>